<dbReference type="PATRIC" id="fig|1618207.4.peg.3093"/>
<keyword evidence="1" id="KW-0472">Membrane</keyword>
<feature type="transmembrane region" description="Helical" evidence="1">
    <location>
        <begin position="53"/>
        <end position="74"/>
    </location>
</feature>
<feature type="transmembrane region" description="Helical" evidence="1">
    <location>
        <begin position="242"/>
        <end position="260"/>
    </location>
</feature>
<evidence type="ECO:0008006" key="4">
    <source>
        <dbReference type="Google" id="ProtNLM"/>
    </source>
</evidence>
<keyword evidence="1" id="KW-0812">Transmembrane</keyword>
<dbReference type="HOGENOM" id="CLU_058980_1_0_11"/>
<sequence length="368" mass="39199">MEKFTLFKRPESSAVGIEARASLVALIAMITFTLIPLLAFWGRRPALSGDGSVGLWASVGAALVSVTVFSVSYLRSLRGPKAGWLRRTALARRILDVSALAFAHAAIAFMVFQAVFYIFQNAFTGLTLDALAGGLFVGVSCAASGYAVYLSGSRITTYSLSNILAAFLVSGALTAMITTDNPGWWEINFSVLGASDSGISAYAFNTTLIVSGLVITTLASYMTQDLRRWSRLRGSSGTKATTVQWALVLLGILTAGIGLVPVDVAMPIHNTSAIGMIVMFLVIVSCLRSWIPDFPASFFLTSYVILAGMALSVFLFWPLAYYNLTGLELVATALIFGWLVLFIRNIAALLEDTEQPAIAGAKPGGEGT</sequence>
<dbReference type="STRING" id="1618207.UM93_15200"/>
<feature type="transmembrane region" description="Helical" evidence="1">
    <location>
        <begin position="272"/>
        <end position="291"/>
    </location>
</feature>
<dbReference type="AlphaFoldDB" id="A0A0D4C1Q2"/>
<evidence type="ECO:0000256" key="1">
    <source>
        <dbReference type="SAM" id="Phobius"/>
    </source>
</evidence>
<dbReference type="EMBL" id="CP011005">
    <property type="protein sequence ID" value="AJT42503.1"/>
    <property type="molecule type" value="Genomic_DNA"/>
</dbReference>
<feature type="transmembrane region" description="Helical" evidence="1">
    <location>
        <begin position="131"/>
        <end position="150"/>
    </location>
</feature>
<keyword evidence="1" id="KW-1133">Transmembrane helix</keyword>
<feature type="transmembrane region" description="Helical" evidence="1">
    <location>
        <begin position="329"/>
        <end position="350"/>
    </location>
</feature>
<dbReference type="Proteomes" id="UP000061839">
    <property type="component" value="Chromosome"/>
</dbReference>
<gene>
    <name evidence="2" type="ORF">UM93_15200</name>
</gene>
<accession>A0A0D4C1Q2</accession>
<dbReference type="KEGG" id="ari:UM93_15200"/>
<evidence type="ECO:0000313" key="2">
    <source>
        <dbReference type="EMBL" id="AJT42503.1"/>
    </source>
</evidence>
<feature type="transmembrane region" description="Helical" evidence="1">
    <location>
        <begin position="21"/>
        <end position="41"/>
    </location>
</feature>
<feature type="transmembrane region" description="Helical" evidence="1">
    <location>
        <begin position="199"/>
        <end position="221"/>
    </location>
</feature>
<keyword evidence="3" id="KW-1185">Reference proteome</keyword>
<name>A0A0D4C1Q2_9MICC</name>
<feature type="transmembrane region" description="Helical" evidence="1">
    <location>
        <begin position="94"/>
        <end position="119"/>
    </location>
</feature>
<feature type="transmembrane region" description="Helical" evidence="1">
    <location>
        <begin position="298"/>
        <end position="317"/>
    </location>
</feature>
<reference evidence="2 3" key="1">
    <citation type="journal article" date="2015" name="Genome Announc.">
        <title>Complete Genome Sequencing of Protease-Producing Novel Arthrobacter sp. Strain IHBB 11108 Using PacBio Single-Molecule Real-Time Sequencing Technology.</title>
        <authorList>
            <person name="Kiran S."/>
            <person name="Swarnkar M.K."/>
            <person name="Pal M."/>
            <person name="Thakur R."/>
            <person name="Tewari R."/>
            <person name="Singh A.K."/>
            <person name="Gulati A."/>
        </authorList>
    </citation>
    <scope>NUCLEOTIDE SEQUENCE [LARGE SCALE GENOMIC DNA]</scope>
    <source>
        <strain evidence="2 3">IHBB 11108</strain>
    </source>
</reference>
<evidence type="ECO:0000313" key="3">
    <source>
        <dbReference type="Proteomes" id="UP000061839"/>
    </source>
</evidence>
<feature type="transmembrane region" description="Helical" evidence="1">
    <location>
        <begin position="162"/>
        <end position="179"/>
    </location>
</feature>
<dbReference type="RefSeq" id="WP_045076367.1">
    <property type="nucleotide sequence ID" value="NZ_CP011005.1"/>
</dbReference>
<organism evidence="2 3">
    <name type="scientific">Psychromicrobium lacuslunae</name>
    <dbReference type="NCBI Taxonomy" id="1618207"/>
    <lineage>
        <taxon>Bacteria</taxon>
        <taxon>Bacillati</taxon>
        <taxon>Actinomycetota</taxon>
        <taxon>Actinomycetes</taxon>
        <taxon>Micrococcales</taxon>
        <taxon>Micrococcaceae</taxon>
        <taxon>Psychromicrobium</taxon>
    </lineage>
</organism>
<protein>
    <recommendedName>
        <fullName evidence="4">DUF998 domain-containing protein</fullName>
    </recommendedName>
</protein>
<proteinExistence type="predicted"/>